<comment type="similarity">
    <text evidence="1 4">Belongs to the bacterial flagellin family.</text>
</comment>
<feature type="domain" description="Flagellin N-terminal" evidence="5">
    <location>
        <begin position="3"/>
        <end position="138"/>
    </location>
</feature>
<dbReference type="PRINTS" id="PR00207">
    <property type="entry name" value="FLAGELLIN"/>
</dbReference>
<keyword evidence="8" id="KW-1185">Reference proteome</keyword>
<evidence type="ECO:0000256" key="4">
    <source>
        <dbReference type="RuleBase" id="RU362073"/>
    </source>
</evidence>
<evidence type="ECO:0000313" key="7">
    <source>
        <dbReference type="EMBL" id="SDL40945.1"/>
    </source>
</evidence>
<dbReference type="RefSeq" id="WP_089867830.1">
    <property type="nucleotide sequence ID" value="NZ_FNGL01000030.1"/>
</dbReference>
<dbReference type="Gene3D" id="1.20.1330.10">
    <property type="entry name" value="f41 fragment of flagellin, N-terminal domain"/>
    <property type="match status" value="1"/>
</dbReference>
<reference evidence="7 8" key="1">
    <citation type="submission" date="2016-10" db="EMBL/GenBank/DDBJ databases">
        <authorList>
            <person name="Varghese N."/>
            <person name="Submissions S."/>
        </authorList>
    </citation>
    <scope>NUCLEOTIDE SEQUENCE [LARGE SCALE GENOMIC DNA]</scope>
    <source>
        <strain evidence="7 8">NLAE-zl-C224</strain>
    </source>
</reference>
<keyword evidence="7" id="KW-0969">Cilium</keyword>
<dbReference type="InterPro" id="IPR042187">
    <property type="entry name" value="Flagellin_C_sub2"/>
</dbReference>
<evidence type="ECO:0000256" key="1">
    <source>
        <dbReference type="ARBA" id="ARBA00005709"/>
    </source>
</evidence>
<evidence type="ECO:0000256" key="2">
    <source>
        <dbReference type="ARBA" id="ARBA00020110"/>
    </source>
</evidence>
<comment type="caution">
    <text evidence="7">The sequence shown here is derived from an EMBL/GenBank/DDBJ whole genome shotgun (WGS) entry which is preliminary data.</text>
</comment>
<proteinExistence type="inferred from homology"/>
<keyword evidence="7" id="KW-0966">Cell projection</keyword>
<keyword evidence="4" id="KW-0964">Secreted</keyword>
<dbReference type="Gene3D" id="6.10.10.10">
    <property type="entry name" value="Flagellar export chaperone, C-terminal domain"/>
    <property type="match status" value="1"/>
</dbReference>
<organism evidence="7 8">
    <name type="scientific">Clostridium cochlearium</name>
    <dbReference type="NCBI Taxonomy" id="1494"/>
    <lineage>
        <taxon>Bacteria</taxon>
        <taxon>Bacillati</taxon>
        <taxon>Bacillota</taxon>
        <taxon>Clostridia</taxon>
        <taxon>Eubacteriales</taxon>
        <taxon>Clostridiaceae</taxon>
        <taxon>Clostridium</taxon>
    </lineage>
</organism>
<keyword evidence="7" id="KW-0282">Flagellum</keyword>
<feature type="domain" description="Flagellin C-terminal" evidence="6">
    <location>
        <begin position="188"/>
        <end position="273"/>
    </location>
</feature>
<evidence type="ECO:0000256" key="3">
    <source>
        <dbReference type="ARBA" id="ARBA00023143"/>
    </source>
</evidence>
<name>A0ABY0QNZ2_CLOCO</name>
<dbReference type="Proteomes" id="UP000198811">
    <property type="component" value="Unassembled WGS sequence"/>
</dbReference>
<dbReference type="Pfam" id="PF00669">
    <property type="entry name" value="Flagellin_N"/>
    <property type="match status" value="1"/>
</dbReference>
<dbReference type="InterPro" id="IPR001492">
    <property type="entry name" value="Flagellin"/>
</dbReference>
<dbReference type="SUPFAM" id="SSF64518">
    <property type="entry name" value="Phase 1 flagellin"/>
    <property type="match status" value="1"/>
</dbReference>
<evidence type="ECO:0000313" key="8">
    <source>
        <dbReference type="Proteomes" id="UP000198811"/>
    </source>
</evidence>
<dbReference type="Pfam" id="PF00700">
    <property type="entry name" value="Flagellin_C"/>
    <property type="match status" value="1"/>
</dbReference>
<dbReference type="EMBL" id="FNGL01000030">
    <property type="protein sequence ID" value="SDL40945.1"/>
    <property type="molecule type" value="Genomic_DNA"/>
</dbReference>
<gene>
    <name evidence="7" type="ORF">SAMN05216497_1305</name>
</gene>
<evidence type="ECO:0000259" key="5">
    <source>
        <dbReference type="Pfam" id="PF00669"/>
    </source>
</evidence>
<dbReference type="InterPro" id="IPR001029">
    <property type="entry name" value="Flagellin_N"/>
</dbReference>
<dbReference type="PANTHER" id="PTHR42792:SF2">
    <property type="entry name" value="FLAGELLIN"/>
    <property type="match status" value="1"/>
</dbReference>
<comment type="function">
    <text evidence="4">Flagellin is the subunit protein which polymerizes to form the filaments of bacterial flagella.</text>
</comment>
<dbReference type="InterPro" id="IPR046358">
    <property type="entry name" value="Flagellin_C"/>
</dbReference>
<sequence length="276" mass="30546">MIINHNINAMVAYRNMAWHNNMVGRAMERLSSGLRINRAADDAAGLAISEKMRAQIRGLQQATRNTQDGISLIQTAEGALNETHSILQRMRELAVQAANDTNAKDDRDALQQEFTELIKEINRIGNDTEFNTKKLLNGDSGNSSKVTLQIGANKGQNYLIDIKDMRAEALNIDENLDISNHENASSAIKILDGAINSVSSQRASLGASQNVLEHRINYLENTAENLIASESRIRDADMAKEMMNLARHSILQQVAQAMLIQANQQSKSIIELLRNA</sequence>
<protein>
    <recommendedName>
        <fullName evidence="2 4">Flagellin</fullName>
    </recommendedName>
</protein>
<evidence type="ECO:0000259" key="6">
    <source>
        <dbReference type="Pfam" id="PF00700"/>
    </source>
</evidence>
<accession>A0ABY0QNZ2</accession>
<comment type="subcellular location">
    <subcellularLocation>
        <location evidence="4">Secreted</location>
    </subcellularLocation>
    <subcellularLocation>
        <location evidence="4">Bacterial flagellum</location>
    </subcellularLocation>
</comment>
<dbReference type="PANTHER" id="PTHR42792">
    <property type="entry name" value="FLAGELLIN"/>
    <property type="match status" value="1"/>
</dbReference>
<keyword evidence="3 4" id="KW-0975">Bacterial flagellum</keyword>